<comment type="caution">
    <text evidence="8">The sequence shown here is derived from an EMBL/GenBank/DDBJ whole genome shotgun (WGS) entry which is preliminary data.</text>
</comment>
<reference evidence="8" key="1">
    <citation type="submission" date="2020-10" db="EMBL/GenBank/DDBJ databases">
        <authorList>
            <person name="Gilroy R."/>
        </authorList>
    </citation>
    <scope>NUCLEOTIDE SEQUENCE</scope>
    <source>
        <strain evidence="8">CHK178-757</strain>
    </source>
</reference>
<dbReference type="CDD" id="cd06171">
    <property type="entry name" value="Sigma70_r4"/>
    <property type="match status" value="1"/>
</dbReference>
<name>A0A9D1F3X4_9FIRM</name>
<keyword evidence="4" id="KW-0238">DNA-binding</keyword>
<dbReference type="InterPro" id="IPR013324">
    <property type="entry name" value="RNA_pol_sigma_r3/r4-like"/>
</dbReference>
<dbReference type="InterPro" id="IPR014284">
    <property type="entry name" value="RNA_pol_sigma-70_dom"/>
</dbReference>
<dbReference type="InterPro" id="IPR036388">
    <property type="entry name" value="WH-like_DNA-bd_sf"/>
</dbReference>
<dbReference type="SUPFAM" id="SSF88946">
    <property type="entry name" value="Sigma2 domain of RNA polymerase sigma factors"/>
    <property type="match status" value="1"/>
</dbReference>
<evidence type="ECO:0000256" key="1">
    <source>
        <dbReference type="ARBA" id="ARBA00010641"/>
    </source>
</evidence>
<dbReference type="Pfam" id="PF04542">
    <property type="entry name" value="Sigma70_r2"/>
    <property type="match status" value="1"/>
</dbReference>
<dbReference type="InterPro" id="IPR013249">
    <property type="entry name" value="RNA_pol_sigma70_r4_t2"/>
</dbReference>
<dbReference type="SUPFAM" id="SSF88659">
    <property type="entry name" value="Sigma3 and sigma4 domains of RNA polymerase sigma factors"/>
    <property type="match status" value="1"/>
</dbReference>
<evidence type="ECO:0000256" key="2">
    <source>
        <dbReference type="ARBA" id="ARBA00023015"/>
    </source>
</evidence>
<evidence type="ECO:0000256" key="4">
    <source>
        <dbReference type="ARBA" id="ARBA00023125"/>
    </source>
</evidence>
<dbReference type="PANTHER" id="PTHR43133">
    <property type="entry name" value="RNA POLYMERASE ECF-TYPE SIGMA FACTO"/>
    <property type="match status" value="1"/>
</dbReference>
<evidence type="ECO:0000313" key="8">
    <source>
        <dbReference type="EMBL" id="HIS46597.1"/>
    </source>
</evidence>
<proteinExistence type="inferred from homology"/>
<dbReference type="GO" id="GO:0016987">
    <property type="term" value="F:sigma factor activity"/>
    <property type="evidence" value="ECO:0007669"/>
    <property type="project" value="UniProtKB-KW"/>
</dbReference>
<keyword evidence="3" id="KW-0731">Sigma factor</keyword>
<dbReference type="Proteomes" id="UP000823927">
    <property type="component" value="Unassembled WGS sequence"/>
</dbReference>
<feature type="domain" description="RNA polymerase sigma factor 70 region 4 type 2" evidence="7">
    <location>
        <begin position="118"/>
        <end position="167"/>
    </location>
</feature>
<feature type="domain" description="RNA polymerase sigma-70 region 2" evidence="6">
    <location>
        <begin position="22"/>
        <end position="88"/>
    </location>
</feature>
<reference evidence="8" key="2">
    <citation type="journal article" date="2021" name="PeerJ">
        <title>Extensive microbial diversity within the chicken gut microbiome revealed by metagenomics and culture.</title>
        <authorList>
            <person name="Gilroy R."/>
            <person name="Ravi A."/>
            <person name="Getino M."/>
            <person name="Pursley I."/>
            <person name="Horton D.L."/>
            <person name="Alikhan N.F."/>
            <person name="Baker D."/>
            <person name="Gharbi K."/>
            <person name="Hall N."/>
            <person name="Watson M."/>
            <person name="Adriaenssens E.M."/>
            <person name="Foster-Nyarko E."/>
            <person name="Jarju S."/>
            <person name="Secka A."/>
            <person name="Antonio M."/>
            <person name="Oren A."/>
            <person name="Chaudhuri R.R."/>
            <person name="La Ragione R."/>
            <person name="Hildebrand F."/>
            <person name="Pallen M.J."/>
        </authorList>
    </citation>
    <scope>NUCLEOTIDE SEQUENCE</scope>
    <source>
        <strain evidence="8">CHK178-757</strain>
    </source>
</reference>
<dbReference type="Gene3D" id="1.10.1740.10">
    <property type="match status" value="1"/>
</dbReference>
<dbReference type="Gene3D" id="1.10.10.10">
    <property type="entry name" value="Winged helix-like DNA-binding domain superfamily/Winged helix DNA-binding domain"/>
    <property type="match status" value="1"/>
</dbReference>
<sequence>MDADFTLIRKMKQGDKEAFDAFIRKYYEEILKYCHWHCRDPEDARDLAQETFVRFMGGLSGYHHVGKAKNYLYTIAGNLCKNYYQKNREIPARDREVLDDGRTVGGAESEVTDKFLIQWALKQLSTEFREVVILYYFQELSMVQIAKALDISLPLVKYRLRQAKLRLKTLIQQEGDNR</sequence>
<comment type="similarity">
    <text evidence="1">Belongs to the sigma-70 factor family. ECF subfamily.</text>
</comment>
<evidence type="ECO:0000313" key="9">
    <source>
        <dbReference type="Proteomes" id="UP000823927"/>
    </source>
</evidence>
<dbReference type="InterPro" id="IPR007627">
    <property type="entry name" value="RNA_pol_sigma70_r2"/>
</dbReference>
<evidence type="ECO:0000256" key="5">
    <source>
        <dbReference type="ARBA" id="ARBA00023163"/>
    </source>
</evidence>
<keyword evidence="5" id="KW-0804">Transcription</keyword>
<dbReference type="GO" id="GO:0006352">
    <property type="term" value="P:DNA-templated transcription initiation"/>
    <property type="evidence" value="ECO:0007669"/>
    <property type="project" value="InterPro"/>
</dbReference>
<evidence type="ECO:0000259" key="7">
    <source>
        <dbReference type="Pfam" id="PF08281"/>
    </source>
</evidence>
<dbReference type="GO" id="GO:0003677">
    <property type="term" value="F:DNA binding"/>
    <property type="evidence" value="ECO:0007669"/>
    <property type="project" value="UniProtKB-KW"/>
</dbReference>
<dbReference type="Pfam" id="PF08281">
    <property type="entry name" value="Sigma70_r4_2"/>
    <property type="match status" value="1"/>
</dbReference>
<dbReference type="InterPro" id="IPR013325">
    <property type="entry name" value="RNA_pol_sigma_r2"/>
</dbReference>
<dbReference type="EMBL" id="DVIT01000013">
    <property type="protein sequence ID" value="HIS46597.1"/>
    <property type="molecule type" value="Genomic_DNA"/>
</dbReference>
<dbReference type="AlphaFoldDB" id="A0A9D1F3X4"/>
<dbReference type="NCBIfam" id="TIGR02937">
    <property type="entry name" value="sigma70-ECF"/>
    <property type="match status" value="1"/>
</dbReference>
<protein>
    <submittedName>
        <fullName evidence="8">Sigma-70 family RNA polymerase sigma factor</fullName>
    </submittedName>
</protein>
<gene>
    <name evidence="8" type="ORF">IAB46_03380</name>
</gene>
<evidence type="ECO:0000259" key="6">
    <source>
        <dbReference type="Pfam" id="PF04542"/>
    </source>
</evidence>
<evidence type="ECO:0000256" key="3">
    <source>
        <dbReference type="ARBA" id="ARBA00023082"/>
    </source>
</evidence>
<accession>A0A9D1F3X4</accession>
<organism evidence="8 9">
    <name type="scientific">Candidatus Scybalocola faecigallinarum</name>
    <dbReference type="NCBI Taxonomy" id="2840941"/>
    <lineage>
        <taxon>Bacteria</taxon>
        <taxon>Bacillati</taxon>
        <taxon>Bacillota</taxon>
        <taxon>Clostridia</taxon>
        <taxon>Lachnospirales</taxon>
        <taxon>Lachnospiraceae</taxon>
        <taxon>Lachnospiraceae incertae sedis</taxon>
        <taxon>Candidatus Scybalocola (ex Gilroy et al. 2021)</taxon>
    </lineage>
</organism>
<dbReference type="PANTHER" id="PTHR43133:SF8">
    <property type="entry name" value="RNA POLYMERASE SIGMA FACTOR HI_1459-RELATED"/>
    <property type="match status" value="1"/>
</dbReference>
<keyword evidence="2" id="KW-0805">Transcription regulation</keyword>
<dbReference type="InterPro" id="IPR039425">
    <property type="entry name" value="RNA_pol_sigma-70-like"/>
</dbReference>